<evidence type="ECO:0000256" key="3">
    <source>
        <dbReference type="ARBA" id="ARBA00022679"/>
    </source>
</evidence>
<comment type="caution">
    <text evidence="7">The sequence shown here is derived from an EMBL/GenBank/DDBJ whole genome shotgun (WGS) entry which is preliminary data.</text>
</comment>
<dbReference type="InterPro" id="IPR002052">
    <property type="entry name" value="DNA_methylase_N6_adenine_CS"/>
</dbReference>
<evidence type="ECO:0000256" key="4">
    <source>
        <dbReference type="RuleBase" id="RU362026"/>
    </source>
</evidence>
<evidence type="ECO:0000313" key="6">
    <source>
        <dbReference type="EMBL" id="MWV68691.1"/>
    </source>
</evidence>
<dbReference type="EMBL" id="QBIU01000001">
    <property type="protein sequence ID" value="MWV68691.1"/>
    <property type="molecule type" value="Genomic_DNA"/>
</dbReference>
<proteinExistence type="inferred from homology"/>
<reference evidence="7 8" key="1">
    <citation type="journal article" date="2014" name="Genome Announc.">
        <title>Draft genome sequences of eight enterohepatic helicobacter species isolated from both laboratory and wild rodents.</title>
        <authorList>
            <person name="Sheh A."/>
            <person name="Shen Z."/>
            <person name="Fox J.G."/>
        </authorList>
    </citation>
    <scope>NUCLEOTIDE SEQUENCE [LARGE SCALE GENOMIC DNA]</scope>
    <source>
        <strain evidence="7 8">MIT 97-6194</strain>
    </source>
</reference>
<dbReference type="SUPFAM" id="SSF53335">
    <property type="entry name" value="S-adenosyl-L-methionine-dependent methyltransferases"/>
    <property type="match status" value="1"/>
</dbReference>
<dbReference type="Proteomes" id="UP000477070">
    <property type="component" value="Unassembled WGS sequence"/>
</dbReference>
<reference evidence="7" key="3">
    <citation type="submission" date="2018-04" db="EMBL/GenBank/DDBJ databases">
        <authorList>
            <person name="Sheh A."/>
            <person name="Shen Z."/>
            <person name="Mannion A.J."/>
            <person name="Fox J.G."/>
        </authorList>
    </citation>
    <scope>NUCLEOTIDE SEQUENCE</scope>
    <source>
        <strain evidence="7">MIT 97-6194</strain>
    </source>
</reference>
<dbReference type="STRING" id="1548018.LS64_01865"/>
<sequence length="264" mass="30551">MLATNKIYICDVFRFLESLQDNSIDLAIIDPPYNLNVDKSSNAWDTFKTQKDFLDFSFAWIDKMLPKLKKTGSFYIFNTPFNAALFLNHLQDKAVFQNWITWYKKDGFAASKRRFNNNQESILFYTMCEKGYYFDFDSIRVPYASTSRINHATKKGILKNGKRWYPNEKGKLCPDVWEIPSERHARKINGKIQKLNHPTIKPKAMIERMILASSKKGDLVLDLFSGSGTTSLVSHNLGRNFIGCEKHKQYLHSCLEISSLDSIC</sequence>
<feature type="domain" description="DNA methylase N-4/N-6" evidence="5">
    <location>
        <begin position="24"/>
        <end position="252"/>
    </location>
</feature>
<name>A0A347VR88_9HELI</name>
<dbReference type="PRINTS" id="PR00508">
    <property type="entry name" value="S21N4MTFRASE"/>
</dbReference>
<evidence type="ECO:0000256" key="2">
    <source>
        <dbReference type="ARBA" id="ARBA00022603"/>
    </source>
</evidence>
<dbReference type="GO" id="GO:0003677">
    <property type="term" value="F:DNA binding"/>
    <property type="evidence" value="ECO:0007669"/>
    <property type="project" value="InterPro"/>
</dbReference>
<protein>
    <recommendedName>
        <fullName evidence="4">Methyltransferase</fullName>
        <ecNumber evidence="4">2.1.1.-</ecNumber>
    </recommendedName>
</protein>
<dbReference type="GO" id="GO:0032259">
    <property type="term" value="P:methylation"/>
    <property type="evidence" value="ECO:0007669"/>
    <property type="project" value="UniProtKB-KW"/>
</dbReference>
<dbReference type="Proteomes" id="UP000029714">
    <property type="component" value="Unassembled WGS sequence"/>
</dbReference>
<dbReference type="AlphaFoldDB" id="A0A347VR88"/>
<dbReference type="InterPro" id="IPR001091">
    <property type="entry name" value="RM_Methyltransferase"/>
</dbReference>
<dbReference type="EC" id="2.1.1.-" evidence="4"/>
<evidence type="ECO:0000313" key="8">
    <source>
        <dbReference type="Proteomes" id="UP000029714"/>
    </source>
</evidence>
<dbReference type="GO" id="GO:0008170">
    <property type="term" value="F:N-methyltransferase activity"/>
    <property type="evidence" value="ECO:0007669"/>
    <property type="project" value="InterPro"/>
</dbReference>
<evidence type="ECO:0000256" key="1">
    <source>
        <dbReference type="ARBA" id="ARBA00006594"/>
    </source>
</evidence>
<evidence type="ECO:0000313" key="7">
    <source>
        <dbReference type="EMBL" id="TLD91547.1"/>
    </source>
</evidence>
<dbReference type="RefSeq" id="WP_034569877.1">
    <property type="nucleotide sequence ID" value="NZ_JRMP02000033.1"/>
</dbReference>
<organism evidence="7 8">
    <name type="scientific">Helicobacter saguini</name>
    <dbReference type="NCBI Taxonomy" id="1548018"/>
    <lineage>
        <taxon>Bacteria</taxon>
        <taxon>Pseudomonadati</taxon>
        <taxon>Campylobacterota</taxon>
        <taxon>Epsilonproteobacteria</taxon>
        <taxon>Campylobacterales</taxon>
        <taxon>Helicobacteraceae</taxon>
        <taxon>Helicobacter</taxon>
    </lineage>
</organism>
<dbReference type="OrthoDB" id="9800801at2"/>
<evidence type="ECO:0000313" key="9">
    <source>
        <dbReference type="Proteomes" id="UP000477070"/>
    </source>
</evidence>
<reference evidence="6 9" key="4">
    <citation type="submission" date="2019-12" db="EMBL/GenBank/DDBJ databases">
        <title>Multi-Generational Helicobacter saguini Isolates.</title>
        <authorList>
            <person name="Mannion A."/>
            <person name="Shen Z."/>
            <person name="Fox J.G."/>
        </authorList>
    </citation>
    <scope>NUCLEOTIDE SEQUENCE [LARGE SCALE GENOMIC DNA]</scope>
    <source>
        <strain evidence="6">16-048</strain>
        <strain evidence="9">16-048 (F4)</strain>
    </source>
</reference>
<dbReference type="PROSITE" id="PS00092">
    <property type="entry name" value="N6_MTASE"/>
    <property type="match status" value="1"/>
</dbReference>
<reference evidence="7 8" key="2">
    <citation type="journal article" date="2016" name="Infect. Immun.">
        <title>Helicobacter saguini, a Novel Helicobacter Isolated from Cotton-Top Tamarins with Ulcerative Colitis, Has Proinflammatory Properties and Induces Typhlocolitis and Dysplasia in Gnotobiotic IL-10-/- Mice.</title>
        <authorList>
            <person name="Shen Z."/>
            <person name="Mannion A."/>
            <person name="Whary M.T."/>
            <person name="Muthupalani S."/>
            <person name="Sheh A."/>
            <person name="Feng Y."/>
            <person name="Gong G."/>
            <person name="Vandamme P."/>
            <person name="Holcombe H.R."/>
            <person name="Paster B.J."/>
            <person name="Fox J.G."/>
        </authorList>
    </citation>
    <scope>NUCLEOTIDE SEQUENCE [LARGE SCALE GENOMIC DNA]</scope>
    <source>
        <strain evidence="7 8">MIT 97-6194</strain>
    </source>
</reference>
<dbReference type="EMBL" id="JRMP02000033">
    <property type="protein sequence ID" value="TLD91547.1"/>
    <property type="molecule type" value="Genomic_DNA"/>
</dbReference>
<keyword evidence="3 7" id="KW-0808">Transferase</keyword>
<dbReference type="Pfam" id="PF01555">
    <property type="entry name" value="N6_N4_Mtase"/>
    <property type="match status" value="1"/>
</dbReference>
<dbReference type="InterPro" id="IPR002941">
    <property type="entry name" value="DNA_methylase_N4/N6"/>
</dbReference>
<keyword evidence="8" id="KW-1185">Reference proteome</keyword>
<accession>A0A347VR88</accession>
<dbReference type="Gene3D" id="3.40.50.150">
    <property type="entry name" value="Vaccinia Virus protein VP39"/>
    <property type="match status" value="1"/>
</dbReference>
<keyword evidence="2 7" id="KW-0489">Methyltransferase</keyword>
<comment type="similarity">
    <text evidence="1 4">Belongs to the N(4)/N(6)-methyltransferase family.</text>
</comment>
<dbReference type="REBASE" id="272443">
    <property type="entry name" value="M1.Hsa1416ORF7225P"/>
</dbReference>
<evidence type="ECO:0000259" key="5">
    <source>
        <dbReference type="Pfam" id="PF01555"/>
    </source>
</evidence>
<gene>
    <name evidence="6" type="ORF">DCO61_01235</name>
    <name evidence="7" type="ORF">LS64_011770</name>
</gene>
<dbReference type="InterPro" id="IPR029063">
    <property type="entry name" value="SAM-dependent_MTases_sf"/>
</dbReference>